<accession>A0ABT9NVB5</accession>
<evidence type="ECO:0000256" key="8">
    <source>
        <dbReference type="RuleBase" id="RU365092"/>
    </source>
</evidence>
<comment type="function">
    <text evidence="8">Uptake of L-lactate across the membrane. Can also transport D-lactate and glycolate.</text>
</comment>
<organism evidence="10 11">
    <name type="scientific">Kineosporia succinea</name>
    <dbReference type="NCBI Taxonomy" id="84632"/>
    <lineage>
        <taxon>Bacteria</taxon>
        <taxon>Bacillati</taxon>
        <taxon>Actinomycetota</taxon>
        <taxon>Actinomycetes</taxon>
        <taxon>Kineosporiales</taxon>
        <taxon>Kineosporiaceae</taxon>
        <taxon>Kineosporia</taxon>
    </lineage>
</organism>
<evidence type="ECO:0000256" key="1">
    <source>
        <dbReference type="ARBA" id="ARBA00004651"/>
    </source>
</evidence>
<feature type="transmembrane region" description="Helical" evidence="8">
    <location>
        <begin position="117"/>
        <end position="150"/>
    </location>
</feature>
<feature type="transmembrane region" description="Helical" evidence="8">
    <location>
        <begin position="251"/>
        <end position="268"/>
    </location>
</feature>
<evidence type="ECO:0000313" key="11">
    <source>
        <dbReference type="Proteomes" id="UP001235712"/>
    </source>
</evidence>
<reference evidence="10 11" key="1">
    <citation type="submission" date="2023-07" db="EMBL/GenBank/DDBJ databases">
        <title>Sequencing the genomes of 1000 actinobacteria strains.</title>
        <authorList>
            <person name="Klenk H.-P."/>
        </authorList>
    </citation>
    <scope>NUCLEOTIDE SEQUENCE [LARGE SCALE GENOMIC DNA]</scope>
    <source>
        <strain evidence="10 11">DSM 44388</strain>
    </source>
</reference>
<feature type="transmembrane region" description="Helical" evidence="8">
    <location>
        <begin position="446"/>
        <end position="468"/>
    </location>
</feature>
<dbReference type="Pfam" id="PF02652">
    <property type="entry name" value="Lactate_perm"/>
    <property type="match status" value="1"/>
</dbReference>
<feature type="transmembrane region" description="Helical" evidence="8">
    <location>
        <begin position="12"/>
        <end position="31"/>
    </location>
</feature>
<dbReference type="NCBIfam" id="TIGR00795">
    <property type="entry name" value="lctP"/>
    <property type="match status" value="1"/>
</dbReference>
<feature type="transmembrane region" description="Helical" evidence="8">
    <location>
        <begin position="71"/>
        <end position="90"/>
    </location>
</feature>
<feature type="transmembrane region" description="Helical" evidence="8">
    <location>
        <begin position="38"/>
        <end position="59"/>
    </location>
</feature>
<dbReference type="PANTHER" id="PTHR30003">
    <property type="entry name" value="L-LACTATE PERMEASE"/>
    <property type="match status" value="1"/>
</dbReference>
<dbReference type="Proteomes" id="UP001235712">
    <property type="component" value="Unassembled WGS sequence"/>
</dbReference>
<keyword evidence="4 8" id="KW-1003">Cell membrane</keyword>
<dbReference type="InterPro" id="IPR003804">
    <property type="entry name" value="Lactate_perm"/>
</dbReference>
<keyword evidence="11" id="KW-1185">Reference proteome</keyword>
<evidence type="ECO:0000256" key="7">
    <source>
        <dbReference type="ARBA" id="ARBA00023136"/>
    </source>
</evidence>
<proteinExistence type="inferred from homology"/>
<evidence type="ECO:0000256" key="2">
    <source>
        <dbReference type="ARBA" id="ARBA00010100"/>
    </source>
</evidence>
<sequence>MYRQELDPLAGSLAASALFAAVPLLVLFVMLGVFRVRAWLAALTGLVLSLLVALLVWSMPVGQALLAATEGAAFGLFPVMWIVVNAIWVYELTRRSGHFDVLQRAFSGISPDRRIQGVIIAFCFGALLEALAGFGAPVAICSVMLVAIGLSPLKAATTALVANTAPVAYGAVATPVITLAQVSGLPLRDVSAMTGRQVPFLALIVPFLLLYLLDGRRGLREVWPVAAASGVAFAVAQFAVSNYGPVELSDIGAALLSAGAVLVLLRVWSPAPITDDAAPSPLPSPDHHESRVGTGGAGASTIDPSPVDRAGAGPDPADGARERLLAFAPYVIVIVLFSLVAIPAVKSRLSEATVLFGWPGLDVLRPDGSELALTTFKFDWLATGGTVLLLTGVLTGLVLKLPVAEWVRAYGAVLVQLRTAILTVVAVLGIAYVMNTSGMTGTLGSWLAGAGGFFALLSPLLGWFGTAVTGSDTSSNSLFGALQVSAAAETGLDPVLLAASNGSGGVLGKMVSPQNLAIGAAAVGLAGREGELFRAVLKATVILLPVMCLLVVLQASPVLSWMVH</sequence>
<comment type="similarity">
    <text evidence="2 8">Belongs to the lactate permease family.</text>
</comment>
<gene>
    <name evidence="10" type="ORF">J2S57_000107</name>
</gene>
<dbReference type="PANTHER" id="PTHR30003:SF0">
    <property type="entry name" value="GLYCOLATE PERMEASE GLCA-RELATED"/>
    <property type="match status" value="1"/>
</dbReference>
<evidence type="ECO:0000256" key="4">
    <source>
        <dbReference type="ARBA" id="ARBA00022475"/>
    </source>
</evidence>
<dbReference type="EMBL" id="JAUSQZ010000001">
    <property type="protein sequence ID" value="MDP9824358.1"/>
    <property type="molecule type" value="Genomic_DNA"/>
</dbReference>
<evidence type="ECO:0000256" key="9">
    <source>
        <dbReference type="SAM" id="MobiDB-lite"/>
    </source>
</evidence>
<evidence type="ECO:0000256" key="3">
    <source>
        <dbReference type="ARBA" id="ARBA00022448"/>
    </source>
</evidence>
<dbReference type="RefSeq" id="WP_307236760.1">
    <property type="nucleotide sequence ID" value="NZ_JAUSQZ010000001.1"/>
</dbReference>
<comment type="subcellular location">
    <subcellularLocation>
        <location evidence="1 8">Cell membrane</location>
        <topology evidence="1 8">Multi-pass membrane protein</topology>
    </subcellularLocation>
</comment>
<feature type="transmembrane region" description="Helical" evidence="8">
    <location>
        <begin position="411"/>
        <end position="434"/>
    </location>
</feature>
<feature type="region of interest" description="Disordered" evidence="9">
    <location>
        <begin position="276"/>
        <end position="315"/>
    </location>
</feature>
<evidence type="ECO:0000313" key="10">
    <source>
        <dbReference type="EMBL" id="MDP9824358.1"/>
    </source>
</evidence>
<feature type="transmembrane region" description="Helical" evidence="8">
    <location>
        <begin position="324"/>
        <end position="345"/>
    </location>
</feature>
<feature type="transmembrane region" description="Helical" evidence="8">
    <location>
        <begin position="197"/>
        <end position="213"/>
    </location>
</feature>
<feature type="transmembrane region" description="Helical" evidence="8">
    <location>
        <begin position="222"/>
        <end position="239"/>
    </location>
</feature>
<keyword evidence="3 8" id="KW-0813">Transport</keyword>
<keyword evidence="6 8" id="KW-1133">Transmembrane helix</keyword>
<feature type="transmembrane region" description="Helical" evidence="8">
    <location>
        <begin position="380"/>
        <end position="399"/>
    </location>
</feature>
<protein>
    <recommendedName>
        <fullName evidence="8">L-lactate permease</fullName>
    </recommendedName>
</protein>
<evidence type="ECO:0000256" key="6">
    <source>
        <dbReference type="ARBA" id="ARBA00022989"/>
    </source>
</evidence>
<name>A0ABT9NVB5_9ACTN</name>
<evidence type="ECO:0000256" key="5">
    <source>
        <dbReference type="ARBA" id="ARBA00022692"/>
    </source>
</evidence>
<keyword evidence="5 8" id="KW-0812">Transmembrane</keyword>
<keyword evidence="7 8" id="KW-0472">Membrane</keyword>
<comment type="caution">
    <text evidence="10">The sequence shown here is derived from an EMBL/GenBank/DDBJ whole genome shotgun (WGS) entry which is preliminary data.</text>
</comment>
<feature type="transmembrane region" description="Helical" evidence="8">
    <location>
        <begin position="535"/>
        <end position="555"/>
    </location>
</feature>